<organism evidence="1 2">
    <name type="scientific">Ranitomeya imitator</name>
    <name type="common">mimic poison frog</name>
    <dbReference type="NCBI Taxonomy" id="111125"/>
    <lineage>
        <taxon>Eukaryota</taxon>
        <taxon>Metazoa</taxon>
        <taxon>Chordata</taxon>
        <taxon>Craniata</taxon>
        <taxon>Vertebrata</taxon>
        <taxon>Euteleostomi</taxon>
        <taxon>Amphibia</taxon>
        <taxon>Batrachia</taxon>
        <taxon>Anura</taxon>
        <taxon>Neobatrachia</taxon>
        <taxon>Hyloidea</taxon>
        <taxon>Dendrobatidae</taxon>
        <taxon>Dendrobatinae</taxon>
        <taxon>Ranitomeya</taxon>
    </lineage>
</organism>
<dbReference type="PANTHER" id="PTHR13222:SF1">
    <property type="entry name" value="RB1-INDUCIBLE COILED-COIL PROTEIN 1"/>
    <property type="match status" value="1"/>
</dbReference>
<evidence type="ECO:0000313" key="1">
    <source>
        <dbReference type="EMBL" id="CAJ0917877.1"/>
    </source>
</evidence>
<proteinExistence type="predicted"/>
<dbReference type="PANTHER" id="PTHR13222">
    <property type="entry name" value="RB1-INDUCIBLE COILED-COIL"/>
    <property type="match status" value="1"/>
</dbReference>
<protein>
    <submittedName>
        <fullName evidence="1">Uncharacterized protein</fullName>
    </submittedName>
</protein>
<accession>A0ABN9KP00</accession>
<dbReference type="InterPro" id="IPR040040">
    <property type="entry name" value="ATG11"/>
</dbReference>
<evidence type="ECO:0000313" key="2">
    <source>
        <dbReference type="Proteomes" id="UP001176940"/>
    </source>
</evidence>
<dbReference type="Proteomes" id="UP001176940">
    <property type="component" value="Unassembled WGS sequence"/>
</dbReference>
<gene>
    <name evidence="1" type="ORF">RIMI_LOCUS627392</name>
</gene>
<reference evidence="1" key="1">
    <citation type="submission" date="2023-07" db="EMBL/GenBank/DDBJ databases">
        <authorList>
            <person name="Stuckert A."/>
        </authorList>
    </citation>
    <scope>NUCLEOTIDE SEQUENCE</scope>
</reference>
<sequence>MDTGKPGLVHDEHLQHQGWAAIMANLEDCTHSYQKLLFKFDNAYSRYIQSVDDMKMKLTNLGTAVSVMAKIPLLECLTRHSYRMCLDRLMSSLDGEIDELDTEKTTDMVQYDETKLKNTALLASLSTSGEHVSQEVQDNLTEQENPAPVDPSEELMAQDSPLFNVSLLDWINVQDRPNDVESLVRKCFDSMSRRLHYKTLTMTYKAIHNLCPPYICDLVSRYLRTRNLRSSQDLLLYSPLISSSHNRIQDFSRVSPLLWNPLPQHIRLSPTIETFKKNLKTHLFRQAYNLQ</sequence>
<dbReference type="EMBL" id="CAUEEQ010000769">
    <property type="protein sequence ID" value="CAJ0917877.1"/>
    <property type="molecule type" value="Genomic_DNA"/>
</dbReference>
<keyword evidence="2" id="KW-1185">Reference proteome</keyword>
<name>A0ABN9KP00_9NEOB</name>
<comment type="caution">
    <text evidence="1">The sequence shown here is derived from an EMBL/GenBank/DDBJ whole genome shotgun (WGS) entry which is preliminary data.</text>
</comment>